<name>A0A9D1NAK6_9FIRM</name>
<dbReference type="EMBL" id="DVOE01000088">
    <property type="protein sequence ID" value="HIU99345.1"/>
    <property type="molecule type" value="Genomic_DNA"/>
</dbReference>
<comment type="caution">
    <text evidence="2">The sequence shown here is derived from an EMBL/GenBank/DDBJ whole genome shotgun (WGS) entry which is preliminary data.</text>
</comment>
<sequence>MELALKAKKKNLGLAIALTVGLIVGIPCIVVGAVKMGDVKAFAALLAVGIVLTVLGFYGSPVAWSRMSSVNQELTLVQAVTTEHLYTVADLSQRLNLKGKLTSDVLNNCIRKGYLVGYIREGDTLVLNENRALGPTVHDFECPRCGAPISVTAGEKTRCPYCGSPVTPPEAK</sequence>
<reference evidence="2" key="1">
    <citation type="submission" date="2020-10" db="EMBL/GenBank/DDBJ databases">
        <authorList>
            <person name="Gilroy R."/>
        </authorList>
    </citation>
    <scope>NUCLEOTIDE SEQUENCE</scope>
    <source>
        <strain evidence="2">10406</strain>
    </source>
</reference>
<evidence type="ECO:0008006" key="4">
    <source>
        <dbReference type="Google" id="ProtNLM"/>
    </source>
</evidence>
<organism evidence="2 3">
    <name type="scientific">Candidatus Limadaptatus stercoripullorum</name>
    <dbReference type="NCBI Taxonomy" id="2840846"/>
    <lineage>
        <taxon>Bacteria</taxon>
        <taxon>Bacillati</taxon>
        <taxon>Bacillota</taxon>
        <taxon>Clostridia</taxon>
        <taxon>Eubacteriales</taxon>
        <taxon>Candidatus Limadaptatus</taxon>
    </lineage>
</organism>
<keyword evidence="1" id="KW-0472">Membrane</keyword>
<dbReference type="AlphaFoldDB" id="A0A9D1NAK6"/>
<feature type="transmembrane region" description="Helical" evidence="1">
    <location>
        <begin position="39"/>
        <end position="58"/>
    </location>
</feature>
<evidence type="ECO:0000313" key="2">
    <source>
        <dbReference type="EMBL" id="HIU99345.1"/>
    </source>
</evidence>
<proteinExistence type="predicted"/>
<dbReference type="Proteomes" id="UP000886857">
    <property type="component" value="Unassembled WGS sequence"/>
</dbReference>
<dbReference type="Gene3D" id="2.20.28.30">
    <property type="entry name" value="RNA polymerase ii, chain L"/>
    <property type="match status" value="1"/>
</dbReference>
<protein>
    <recommendedName>
        <fullName evidence="4">Zinc ribbon domain-containing protein</fullName>
    </recommendedName>
</protein>
<reference evidence="2" key="2">
    <citation type="journal article" date="2021" name="PeerJ">
        <title>Extensive microbial diversity within the chicken gut microbiome revealed by metagenomics and culture.</title>
        <authorList>
            <person name="Gilroy R."/>
            <person name="Ravi A."/>
            <person name="Getino M."/>
            <person name="Pursley I."/>
            <person name="Horton D.L."/>
            <person name="Alikhan N.F."/>
            <person name="Baker D."/>
            <person name="Gharbi K."/>
            <person name="Hall N."/>
            <person name="Watson M."/>
            <person name="Adriaenssens E.M."/>
            <person name="Foster-Nyarko E."/>
            <person name="Jarju S."/>
            <person name="Secka A."/>
            <person name="Antonio M."/>
            <person name="Oren A."/>
            <person name="Chaudhuri R.R."/>
            <person name="La Ragione R."/>
            <person name="Hildebrand F."/>
            <person name="Pallen M.J."/>
        </authorList>
    </citation>
    <scope>NUCLEOTIDE SEQUENCE</scope>
    <source>
        <strain evidence="2">10406</strain>
    </source>
</reference>
<feature type="transmembrane region" description="Helical" evidence="1">
    <location>
        <begin position="12"/>
        <end position="33"/>
    </location>
</feature>
<keyword evidence="1" id="KW-0812">Transmembrane</keyword>
<evidence type="ECO:0000256" key="1">
    <source>
        <dbReference type="SAM" id="Phobius"/>
    </source>
</evidence>
<gene>
    <name evidence="2" type="ORF">IAC73_05845</name>
</gene>
<accession>A0A9D1NAK6</accession>
<evidence type="ECO:0000313" key="3">
    <source>
        <dbReference type="Proteomes" id="UP000886857"/>
    </source>
</evidence>
<keyword evidence="1" id="KW-1133">Transmembrane helix</keyword>